<evidence type="ECO:0000313" key="2">
    <source>
        <dbReference type="Proteomes" id="UP000290287"/>
    </source>
</evidence>
<dbReference type="Pfam" id="PF08732">
    <property type="entry name" value="HIM1"/>
    <property type="match status" value="1"/>
</dbReference>
<keyword evidence="2" id="KW-1185">Reference proteome</keyword>
<reference evidence="1 2" key="1">
    <citation type="submission" date="2017-10" db="EMBL/GenBank/DDBJ databases">
        <title>Nyctiphanis sp. nov., isolated from the stomach of the euphausiid Nyctiphanes simplex (Hansen, 1911) in the Gulf of California.</title>
        <authorList>
            <person name="Gomez-Gil B."/>
            <person name="Aguilar-Mendez M."/>
            <person name="Lopez-Cortes A."/>
            <person name="Gomez-Gutierrez J."/>
            <person name="Roque A."/>
            <person name="Lang E."/>
            <person name="Gonzalez-Castillo A."/>
        </authorList>
    </citation>
    <scope>NUCLEOTIDE SEQUENCE [LARGE SCALE GENOMIC DNA]</scope>
    <source>
        <strain evidence="1 2">CAIM 600</strain>
    </source>
</reference>
<dbReference type="OrthoDB" id="9798632at2"/>
<gene>
    <name evidence="1" type="ORF">CS022_08810</name>
</gene>
<dbReference type="PANTHER" id="PTHR14097:SF7">
    <property type="entry name" value="OXIDOREDUCTASE HTATIP2"/>
    <property type="match status" value="1"/>
</dbReference>
<dbReference type="InterPro" id="IPR036291">
    <property type="entry name" value="NAD(P)-bd_dom_sf"/>
</dbReference>
<dbReference type="SUPFAM" id="SSF51735">
    <property type="entry name" value="NAD(P)-binding Rossmann-fold domains"/>
    <property type="match status" value="1"/>
</dbReference>
<dbReference type="Proteomes" id="UP000290287">
    <property type="component" value="Unassembled WGS sequence"/>
</dbReference>
<sequence>MVSSRTVIVAGATGLVGDELLHQLMGDPDVAQIHVVTRRPINITSDKVVFHQNRELAVTHWQPQWPVPLQGYICLGTTKKEAGGKKGLEDVDLHLVVKVAKMMAVMGVKHLAVVSSAGSHRWSPSHYLRCKGKMEMALRGMGFERLLIARPGPLLGERQRPRADEKILQQWLPVFSFAFKGPLASLEPVKAVDVAKAMMKGLSEPHWPGRSDLKIVPSKTLQNYSA</sequence>
<evidence type="ECO:0000313" key="1">
    <source>
        <dbReference type="EMBL" id="RXJ73590.1"/>
    </source>
</evidence>
<dbReference type="RefSeq" id="WP_129121966.1">
    <property type="nucleotide sequence ID" value="NZ_PEIB01000008.1"/>
</dbReference>
<comment type="caution">
    <text evidence="1">The sequence shown here is derived from an EMBL/GenBank/DDBJ whole genome shotgun (WGS) entry which is preliminary data.</text>
</comment>
<dbReference type="PANTHER" id="PTHR14097">
    <property type="entry name" value="OXIDOREDUCTASE HTATIP2"/>
    <property type="match status" value="1"/>
</dbReference>
<protein>
    <submittedName>
        <fullName evidence="1">Nucleoside-diphosphate sugar epimerase</fullName>
    </submittedName>
</protein>
<organism evidence="1 2">
    <name type="scientific">Veronia nyctiphanis</name>
    <dbReference type="NCBI Taxonomy" id="1278244"/>
    <lineage>
        <taxon>Bacteria</taxon>
        <taxon>Pseudomonadati</taxon>
        <taxon>Pseudomonadota</taxon>
        <taxon>Gammaproteobacteria</taxon>
        <taxon>Vibrionales</taxon>
        <taxon>Vibrionaceae</taxon>
        <taxon>Veronia</taxon>
    </lineage>
</organism>
<dbReference type="InterPro" id="IPR014843">
    <property type="entry name" value="Him1/Fmp52"/>
</dbReference>
<proteinExistence type="predicted"/>
<dbReference type="AlphaFoldDB" id="A0A4Q0YR02"/>
<dbReference type="Gene3D" id="3.40.50.720">
    <property type="entry name" value="NAD(P)-binding Rossmann-like Domain"/>
    <property type="match status" value="1"/>
</dbReference>
<name>A0A4Q0YR02_9GAMM</name>
<dbReference type="EMBL" id="PEIB01000008">
    <property type="protein sequence ID" value="RXJ73590.1"/>
    <property type="molecule type" value="Genomic_DNA"/>
</dbReference>
<accession>A0A4Q0YR02</accession>